<organism evidence="2 3">
    <name type="scientific">Pterocles burchelli</name>
    <dbReference type="NCBI Taxonomy" id="2585816"/>
    <lineage>
        <taxon>Eukaryota</taxon>
        <taxon>Metazoa</taxon>
        <taxon>Chordata</taxon>
        <taxon>Craniata</taxon>
        <taxon>Vertebrata</taxon>
        <taxon>Euteleostomi</taxon>
        <taxon>Archelosauria</taxon>
        <taxon>Archosauria</taxon>
        <taxon>Dinosauria</taxon>
        <taxon>Saurischia</taxon>
        <taxon>Theropoda</taxon>
        <taxon>Coelurosauria</taxon>
        <taxon>Aves</taxon>
        <taxon>Neognathae</taxon>
        <taxon>Neoaves</taxon>
        <taxon>Columbimorphae</taxon>
        <taxon>Pterocliformes</taxon>
        <taxon>Pteroclidae</taxon>
        <taxon>Pterocles</taxon>
    </lineage>
</organism>
<feature type="compositionally biased region" description="Basic and acidic residues" evidence="1">
    <location>
        <begin position="151"/>
        <end position="163"/>
    </location>
</feature>
<feature type="non-terminal residue" evidence="2">
    <location>
        <position position="1"/>
    </location>
</feature>
<evidence type="ECO:0000256" key="1">
    <source>
        <dbReference type="SAM" id="MobiDB-lite"/>
    </source>
</evidence>
<proteinExistence type="predicted"/>
<keyword evidence="3" id="KW-1185">Reference proteome</keyword>
<evidence type="ECO:0000313" key="2">
    <source>
        <dbReference type="EMBL" id="NWU65085.1"/>
    </source>
</evidence>
<dbReference type="AlphaFoldDB" id="A0A7K5YI61"/>
<dbReference type="PANTHER" id="PTHR34348">
    <property type="entry name" value="SURFEIT LOCUS PROTEIN 2"/>
    <property type="match status" value="1"/>
</dbReference>
<feature type="compositionally biased region" description="Basic residues" evidence="1">
    <location>
        <begin position="229"/>
        <end position="255"/>
    </location>
</feature>
<dbReference type="Proteomes" id="UP000522270">
    <property type="component" value="Unassembled WGS sequence"/>
</dbReference>
<dbReference type="PANTHER" id="PTHR34348:SF1">
    <property type="entry name" value="SURFEIT LOCUS PROTEIN 2"/>
    <property type="match status" value="1"/>
</dbReference>
<dbReference type="OrthoDB" id="127285at2759"/>
<feature type="non-terminal residue" evidence="2">
    <location>
        <position position="261"/>
    </location>
</feature>
<accession>A0A7K5YI61</accession>
<dbReference type="EMBL" id="VYZE01000222">
    <property type="protein sequence ID" value="NWU65085.1"/>
    <property type="molecule type" value="Genomic_DNA"/>
</dbReference>
<reference evidence="2 3" key="1">
    <citation type="submission" date="2019-09" db="EMBL/GenBank/DDBJ databases">
        <title>Bird 10,000 Genomes (B10K) Project - Family phase.</title>
        <authorList>
            <person name="Zhang G."/>
        </authorList>
    </citation>
    <scope>NUCLEOTIDE SEQUENCE [LARGE SCALE GENOMIC DNA]</scope>
    <source>
        <strain evidence="2">B10K-DU-027-49</strain>
        <tissue evidence="2">Muscle</tissue>
    </source>
</reference>
<feature type="compositionally biased region" description="Acidic residues" evidence="1">
    <location>
        <begin position="164"/>
        <end position="173"/>
    </location>
</feature>
<sequence>GAAMAEVPEAERLFLQQHPLLSLAETGRVRCRLSGHEMPCRLAELRAYTEGRRYRRLARTARDFDYSQFQPHIVPSTKNLHQLFCKLTLRHINKLPEHVLRHVQGKRYQKALRTYEECQKEGVEYVPACLRQRKQRTQHSGDHMNGSGQPYRKEEFWEPKSSDEDGEETDDSMSDLYPPALFPEKSPAAPQTTKGSDDFETDSDDDGAKQNGDMNGDDGGRMDVSRAVGNKRGKKQSGPLKKKFKSHHRKPKNFKKATNGK</sequence>
<name>A0A7K5YI61_9AVES</name>
<evidence type="ECO:0000313" key="3">
    <source>
        <dbReference type="Proteomes" id="UP000522270"/>
    </source>
</evidence>
<protein>
    <submittedName>
        <fullName evidence="2">SURF2 protein</fullName>
    </submittedName>
</protein>
<gene>
    <name evidence="2" type="primary">Surf2</name>
    <name evidence="2" type="ORF">PTEBUR_R01806</name>
</gene>
<dbReference type="InterPro" id="IPR008833">
    <property type="entry name" value="Surf2"/>
</dbReference>
<feature type="region of interest" description="Disordered" evidence="1">
    <location>
        <begin position="134"/>
        <end position="261"/>
    </location>
</feature>
<dbReference type="Pfam" id="PF05477">
    <property type="entry name" value="SURF2"/>
    <property type="match status" value="1"/>
</dbReference>
<comment type="caution">
    <text evidence="2">The sequence shown here is derived from an EMBL/GenBank/DDBJ whole genome shotgun (WGS) entry which is preliminary data.</text>
</comment>